<keyword evidence="3" id="KW-1185">Reference proteome</keyword>
<feature type="compositionally biased region" description="Acidic residues" evidence="1">
    <location>
        <begin position="259"/>
        <end position="268"/>
    </location>
</feature>
<protein>
    <recommendedName>
        <fullName evidence="4">Reverse transcriptase zinc-binding domain-containing protein</fullName>
    </recommendedName>
</protein>
<name>A0A2B4RF55_STYPI</name>
<dbReference type="Proteomes" id="UP000225706">
    <property type="component" value="Unassembled WGS sequence"/>
</dbReference>
<comment type="caution">
    <text evidence="2">The sequence shown here is derived from an EMBL/GenBank/DDBJ whole genome shotgun (WGS) entry which is preliminary data.</text>
</comment>
<organism evidence="2 3">
    <name type="scientific">Stylophora pistillata</name>
    <name type="common">Smooth cauliflower coral</name>
    <dbReference type="NCBI Taxonomy" id="50429"/>
    <lineage>
        <taxon>Eukaryota</taxon>
        <taxon>Metazoa</taxon>
        <taxon>Cnidaria</taxon>
        <taxon>Anthozoa</taxon>
        <taxon>Hexacorallia</taxon>
        <taxon>Scleractinia</taxon>
        <taxon>Astrocoeniina</taxon>
        <taxon>Pocilloporidae</taxon>
        <taxon>Stylophora</taxon>
    </lineage>
</organism>
<dbReference type="AlphaFoldDB" id="A0A2B4RF55"/>
<dbReference type="PANTHER" id="PTHR35450">
    <property type="entry name" value="REVERSE TRANSCRIPTASE DOMAIN-CONTAINING PROTEIN"/>
    <property type="match status" value="1"/>
</dbReference>
<evidence type="ECO:0000256" key="1">
    <source>
        <dbReference type="SAM" id="MobiDB-lite"/>
    </source>
</evidence>
<feature type="compositionally biased region" description="Acidic residues" evidence="1">
    <location>
        <begin position="231"/>
        <end position="251"/>
    </location>
</feature>
<sequence>MGVSGGSQSGRNAHHTIAGLVELYEQFLPTRVYTSQKTHTSGEGEVRCRLCGEAPESVAHILSGCSALTQRKYLSRHDAALKVLFYELLYDEGVIDEIPPWYSPDKPKPVYESENVKAYWDVPIYADQQEVRCNRVDARLVNHMCKRVVTLEMSCPWINNRTRKDEEKTLKYGPLRWELRQQFPSYEVKKYNIIIDALGGGHGSWMSRCASLLEAEAQTVSISCSKMGERDEAENEPLLDSDNDGSGEDDNGGSRSSSDEENENDYIDSGDRDESSDVILAFIDDGEVERPSTTLDDMNDVWDAWKALFMEAVERNIPTNLLKRKRNVPWFNSELRILVLKKRRLWRKEKSSWDPVKWAQYKSFSNKVKDYGWPSPPKIQGCQIDQ</sequence>
<dbReference type="STRING" id="50429.A0A2B4RF55"/>
<gene>
    <name evidence="2" type="ORF">AWC38_SpisGene20795</name>
</gene>
<evidence type="ECO:0000313" key="2">
    <source>
        <dbReference type="EMBL" id="PFX15008.1"/>
    </source>
</evidence>
<evidence type="ECO:0000313" key="3">
    <source>
        <dbReference type="Proteomes" id="UP000225706"/>
    </source>
</evidence>
<dbReference type="PANTHER" id="PTHR35450:SF2">
    <property type="entry name" value="REVERSE TRANSCRIPTASE DOMAIN-CONTAINING PROTEIN"/>
    <property type="match status" value="1"/>
</dbReference>
<proteinExistence type="predicted"/>
<reference evidence="3" key="1">
    <citation type="journal article" date="2017" name="bioRxiv">
        <title>Comparative analysis of the genomes of Stylophora pistillata and Acropora digitifera provides evidence for extensive differences between species of corals.</title>
        <authorList>
            <person name="Voolstra C.R."/>
            <person name="Li Y."/>
            <person name="Liew Y.J."/>
            <person name="Baumgarten S."/>
            <person name="Zoccola D."/>
            <person name="Flot J.-F."/>
            <person name="Tambutte S."/>
            <person name="Allemand D."/>
            <person name="Aranda M."/>
        </authorList>
    </citation>
    <scope>NUCLEOTIDE SEQUENCE [LARGE SCALE GENOMIC DNA]</scope>
</reference>
<evidence type="ECO:0008006" key="4">
    <source>
        <dbReference type="Google" id="ProtNLM"/>
    </source>
</evidence>
<feature type="region of interest" description="Disordered" evidence="1">
    <location>
        <begin position="226"/>
        <end position="272"/>
    </location>
</feature>
<accession>A0A2B4RF55</accession>
<dbReference type="EMBL" id="LSMT01000699">
    <property type="protein sequence ID" value="PFX15008.1"/>
    <property type="molecule type" value="Genomic_DNA"/>
</dbReference>